<dbReference type="PANTHER" id="PTHR43790:SF4">
    <property type="entry name" value="GUANOSINE IMPORT ATP-BINDING PROTEIN NUPO"/>
    <property type="match status" value="1"/>
</dbReference>
<dbReference type="InterPro" id="IPR003439">
    <property type="entry name" value="ABC_transporter-like_ATP-bd"/>
</dbReference>
<organism evidence="10 11">
    <name type="scientific">Lacrimispora saccharolytica (strain ATCC 35040 / DSM 2544 / NRCC 2533 / WM1)</name>
    <name type="common">Clostridium saccharolyticum</name>
    <dbReference type="NCBI Taxonomy" id="610130"/>
    <lineage>
        <taxon>Bacteria</taxon>
        <taxon>Bacillati</taxon>
        <taxon>Bacillota</taxon>
        <taxon>Clostridia</taxon>
        <taxon>Lachnospirales</taxon>
        <taxon>Lachnospiraceae</taxon>
        <taxon>Lacrimispora</taxon>
    </lineage>
</organism>
<evidence type="ECO:0000256" key="1">
    <source>
        <dbReference type="ARBA" id="ARBA00004202"/>
    </source>
</evidence>
<dbReference type="InterPro" id="IPR003593">
    <property type="entry name" value="AAA+_ATPase"/>
</dbReference>
<evidence type="ECO:0000256" key="3">
    <source>
        <dbReference type="ARBA" id="ARBA00022475"/>
    </source>
</evidence>
<dbReference type="Proteomes" id="UP000001662">
    <property type="component" value="Chromosome"/>
</dbReference>
<dbReference type="InterPro" id="IPR027417">
    <property type="entry name" value="P-loop_NTPase"/>
</dbReference>
<feature type="domain" description="ABC transporter" evidence="9">
    <location>
        <begin position="8"/>
        <end position="244"/>
    </location>
</feature>
<name>D9R411_LACSW</name>
<dbReference type="GO" id="GO:0016887">
    <property type="term" value="F:ATP hydrolysis activity"/>
    <property type="evidence" value="ECO:0007669"/>
    <property type="project" value="InterPro"/>
</dbReference>
<evidence type="ECO:0000313" key="10">
    <source>
        <dbReference type="EMBL" id="ADL03124.1"/>
    </source>
</evidence>
<dbReference type="SMART" id="SM00382">
    <property type="entry name" value="AAA"/>
    <property type="match status" value="2"/>
</dbReference>
<dbReference type="FunFam" id="3.40.50.300:FF:000127">
    <property type="entry name" value="Ribose import ATP-binding protein RbsA"/>
    <property type="match status" value="1"/>
</dbReference>
<dbReference type="InterPro" id="IPR050107">
    <property type="entry name" value="ABC_carbohydrate_import_ATPase"/>
</dbReference>
<keyword evidence="5" id="KW-0547">Nucleotide-binding</keyword>
<dbReference type="KEGG" id="csh:Closa_0487"/>
<dbReference type="GO" id="GO:0005524">
    <property type="term" value="F:ATP binding"/>
    <property type="evidence" value="ECO:0007669"/>
    <property type="project" value="UniProtKB-KW"/>
</dbReference>
<evidence type="ECO:0000256" key="5">
    <source>
        <dbReference type="ARBA" id="ARBA00022741"/>
    </source>
</evidence>
<dbReference type="HOGENOM" id="CLU_000604_92_0_9"/>
<dbReference type="PaxDb" id="610130-Closa_0487"/>
<evidence type="ECO:0000256" key="7">
    <source>
        <dbReference type="ARBA" id="ARBA00022967"/>
    </source>
</evidence>
<reference evidence="10" key="1">
    <citation type="submission" date="2010-07" db="EMBL/GenBank/DDBJ databases">
        <title>Complete sequence of Clostridium saccharolyticum WM1.</title>
        <authorList>
            <consortium name="US DOE Joint Genome Institute"/>
            <person name="Lucas S."/>
            <person name="Copeland A."/>
            <person name="Lapidus A."/>
            <person name="Cheng J.-F."/>
            <person name="Bruce D."/>
            <person name="Goodwin L."/>
            <person name="Pitluck S."/>
            <person name="Chertkov O."/>
            <person name="Detter J.C."/>
            <person name="Han C."/>
            <person name="Tapia R."/>
            <person name="Land M."/>
            <person name="Hauser L."/>
            <person name="Chang Y.-J."/>
            <person name="Jeffries C."/>
            <person name="Kyrpides N."/>
            <person name="Ivanova N."/>
            <person name="Mikhailova N."/>
            <person name="Mouttaki H."/>
            <person name="Lin L."/>
            <person name="Zhou J."/>
            <person name="Hemme C.L."/>
            <person name="Woyke T."/>
        </authorList>
    </citation>
    <scope>NUCLEOTIDE SEQUENCE [LARGE SCALE GENOMIC DNA]</scope>
    <source>
        <strain evidence="10">WM1</strain>
    </source>
</reference>
<comment type="subcellular location">
    <subcellularLocation>
        <location evidence="1">Cell membrane</location>
        <topology evidence="1">Peripheral membrane protein</topology>
    </subcellularLocation>
</comment>
<dbReference type="PROSITE" id="PS00211">
    <property type="entry name" value="ABC_TRANSPORTER_1"/>
    <property type="match status" value="1"/>
</dbReference>
<keyword evidence="7" id="KW-1278">Translocase</keyword>
<feature type="domain" description="ABC transporter" evidence="9">
    <location>
        <begin position="261"/>
        <end position="505"/>
    </location>
</feature>
<dbReference type="CDD" id="cd03215">
    <property type="entry name" value="ABC_Carb_Monos_II"/>
    <property type="match status" value="1"/>
</dbReference>
<keyword evidence="3" id="KW-1003">Cell membrane</keyword>
<evidence type="ECO:0000256" key="6">
    <source>
        <dbReference type="ARBA" id="ARBA00022840"/>
    </source>
</evidence>
<dbReference type="eggNOG" id="COG3845">
    <property type="taxonomic scope" value="Bacteria"/>
</dbReference>
<dbReference type="SUPFAM" id="SSF52540">
    <property type="entry name" value="P-loop containing nucleoside triphosphate hydrolases"/>
    <property type="match status" value="2"/>
</dbReference>
<dbReference type="GO" id="GO:0005886">
    <property type="term" value="C:plasma membrane"/>
    <property type="evidence" value="ECO:0007669"/>
    <property type="project" value="UniProtKB-SubCell"/>
</dbReference>
<keyword evidence="2" id="KW-0813">Transport</keyword>
<keyword evidence="8" id="KW-0472">Membrane</keyword>
<dbReference type="Gene3D" id="3.40.50.300">
    <property type="entry name" value="P-loop containing nucleotide triphosphate hydrolases"/>
    <property type="match status" value="2"/>
</dbReference>
<keyword evidence="6" id="KW-0067">ATP-binding</keyword>
<keyword evidence="11" id="KW-1185">Reference proteome</keyword>
<evidence type="ECO:0000256" key="8">
    <source>
        <dbReference type="ARBA" id="ARBA00023136"/>
    </source>
</evidence>
<evidence type="ECO:0000259" key="9">
    <source>
        <dbReference type="PROSITE" id="PS50893"/>
    </source>
</evidence>
<dbReference type="CDD" id="cd03216">
    <property type="entry name" value="ABC_Carb_Monos_I"/>
    <property type="match status" value="1"/>
</dbReference>
<dbReference type="Pfam" id="PF00005">
    <property type="entry name" value="ABC_tran"/>
    <property type="match status" value="2"/>
</dbReference>
<gene>
    <name evidence="10" type="ordered locus">Closa_0487</name>
</gene>
<dbReference type="InterPro" id="IPR017871">
    <property type="entry name" value="ABC_transporter-like_CS"/>
</dbReference>
<accession>D9R411</accession>
<dbReference type="EMBL" id="CP002109">
    <property type="protein sequence ID" value="ADL03124.1"/>
    <property type="molecule type" value="Genomic_DNA"/>
</dbReference>
<evidence type="ECO:0000313" key="11">
    <source>
        <dbReference type="Proteomes" id="UP000001662"/>
    </source>
</evidence>
<proteinExistence type="predicted"/>
<evidence type="ECO:0000256" key="4">
    <source>
        <dbReference type="ARBA" id="ARBA00022737"/>
    </source>
</evidence>
<keyword evidence="4" id="KW-0677">Repeat</keyword>
<dbReference type="PROSITE" id="PS50893">
    <property type="entry name" value="ABC_TRANSPORTER_2"/>
    <property type="match status" value="2"/>
</dbReference>
<dbReference type="AlphaFoldDB" id="D9R411"/>
<evidence type="ECO:0000256" key="2">
    <source>
        <dbReference type="ARBA" id="ARBA00022448"/>
    </source>
</evidence>
<dbReference type="OrthoDB" id="9771863at2"/>
<dbReference type="PANTHER" id="PTHR43790">
    <property type="entry name" value="CARBOHYDRATE TRANSPORT ATP-BINDING PROTEIN MG119-RELATED"/>
    <property type="match status" value="1"/>
</dbReference>
<dbReference type="STRING" id="610130.Closa_0487"/>
<sequence>MEERKEALRVENIVKVYSNGVMANKGINFSVRAGEIHALSGENGAGKSTLMKIIFGEEQPTSGDIYVNGVKTIITSPQLAISLGIGMVHQHFMLVPSLTVTENVILGVEPKKGFLINRKNAHKQVAEMAEKFNMQINPRARIQELTVGQKQKVEILKALFRGAKILILDEPTAVLTPQETTELFEELKRLKNNGYTIIFISHKLNEVKELCDRISIIRQGRSMGLYGMKEVTEQDISNLMVGRDVILNIEKNPPKLGAPTIHVKDLCITGESGKTYVNKLSFLLREGEILGIAGVEGNGQSELAEALTGLRKYDSGCVELCGKEISGLNIGEIRKLSVSHIPEDRMTTGVAPALSITENALSDKISSKQFSKHGIIGKRRIKQYGLDMAREYQVLCKNPDVRIDSLSGGNIQKAVLARELSSDPKIIIANQPTRGVDVGATEFIRKRLIKMRDNKKSVLLISSDLNEVLGLSDSIMVMHEGQIVAYFPDAGKISEVELGKYMLGIEKQSDEEIKEVCHGQ</sequence>
<protein>
    <submittedName>
        <fullName evidence="10">ABC transporter related protein</fullName>
    </submittedName>
</protein>
<dbReference type="RefSeq" id="WP_013271222.1">
    <property type="nucleotide sequence ID" value="NC_014376.1"/>
</dbReference>